<feature type="compositionally biased region" description="Polar residues" evidence="1">
    <location>
        <begin position="549"/>
        <end position="561"/>
    </location>
</feature>
<dbReference type="EMBL" id="ML119765">
    <property type="protein sequence ID" value="RPA75359.1"/>
    <property type="molecule type" value="Genomic_DNA"/>
</dbReference>
<protein>
    <submittedName>
        <fullName evidence="2">Uncharacterized protein</fullName>
    </submittedName>
</protein>
<keyword evidence="3" id="KW-1185">Reference proteome</keyword>
<evidence type="ECO:0000313" key="2">
    <source>
        <dbReference type="EMBL" id="RPA75359.1"/>
    </source>
</evidence>
<sequence>MAPRRDDKENQPVDVLKKLWEKEEAEGERRRKLAGPSPSSRRAHSLILSSSTTSSTRTAPTSAPHTTTTPPPPAPPAAAHLSTSQPAVQHKVHNRPLTAAERAKSDTVVYQLLIEQRTFPSVVASKILTDHPDVARHWTEKQDGLVRRIKDVTRLGRNVGRMDYGDEVINGRPQKITVVTVKGRFYLLEKLDGMEYMREPNAYYEEPEMSLRQTHPHLFTSRQNPIEYMPANAAVDQDTWATYQIGDFGRPQEEAQFGHHLQHHQYHPQQAAFSAFHQAETHHPQAYTTFAPGHFGDVQTTSYTAPLPVHRQNIPIDPRLLHHDFHAPSGNSGFPWHSQDMIDPSLTNGFEFPNGYAGPQPFAETDASSPGNVPMFVTAPTALATSNNGPNANNTPVGFYIQGNNSTIGRTSSLASAAVPVPVKTTPPVIPVVVSSSNNNSINSSRNTGVNSSNNSSNGNITVGVPNEGSSINSSIDSSSGNSHGGVNSSNNSSNNNGTNGNVTIGFPNEGSSISSSINSSSGNSNTGVNSSNNSSNNNGTNGGVNTTPQAHNRNQNISPAKSRTLTGIIYRKLQEKERTARQVFDAVAEETPEDIVEHYARSDDPDAFYRRVEDKIIKDKAKNLIEDTGRREGRAKVLRLTAAGVEYLSSLGV</sequence>
<dbReference type="Proteomes" id="UP000275078">
    <property type="component" value="Unassembled WGS sequence"/>
</dbReference>
<feature type="compositionally biased region" description="Low complexity" evidence="1">
    <location>
        <begin position="511"/>
        <end position="548"/>
    </location>
</feature>
<feature type="compositionally biased region" description="Basic and acidic residues" evidence="1">
    <location>
        <begin position="1"/>
        <end position="22"/>
    </location>
</feature>
<reference evidence="2 3" key="1">
    <citation type="journal article" date="2018" name="Nat. Ecol. Evol.">
        <title>Pezizomycetes genomes reveal the molecular basis of ectomycorrhizal truffle lifestyle.</title>
        <authorList>
            <person name="Murat C."/>
            <person name="Payen T."/>
            <person name="Noel B."/>
            <person name="Kuo A."/>
            <person name="Morin E."/>
            <person name="Chen J."/>
            <person name="Kohler A."/>
            <person name="Krizsan K."/>
            <person name="Balestrini R."/>
            <person name="Da Silva C."/>
            <person name="Montanini B."/>
            <person name="Hainaut M."/>
            <person name="Levati E."/>
            <person name="Barry K.W."/>
            <person name="Belfiori B."/>
            <person name="Cichocki N."/>
            <person name="Clum A."/>
            <person name="Dockter R.B."/>
            <person name="Fauchery L."/>
            <person name="Guy J."/>
            <person name="Iotti M."/>
            <person name="Le Tacon F."/>
            <person name="Lindquist E.A."/>
            <person name="Lipzen A."/>
            <person name="Malagnac F."/>
            <person name="Mello A."/>
            <person name="Molinier V."/>
            <person name="Miyauchi S."/>
            <person name="Poulain J."/>
            <person name="Riccioni C."/>
            <person name="Rubini A."/>
            <person name="Sitrit Y."/>
            <person name="Splivallo R."/>
            <person name="Traeger S."/>
            <person name="Wang M."/>
            <person name="Zifcakova L."/>
            <person name="Wipf D."/>
            <person name="Zambonelli A."/>
            <person name="Paolocci F."/>
            <person name="Nowrousian M."/>
            <person name="Ottonello S."/>
            <person name="Baldrian P."/>
            <person name="Spatafora J.W."/>
            <person name="Henrissat B."/>
            <person name="Nagy L.G."/>
            <person name="Aury J.M."/>
            <person name="Wincker P."/>
            <person name="Grigoriev I.V."/>
            <person name="Bonfante P."/>
            <person name="Martin F.M."/>
        </authorList>
    </citation>
    <scope>NUCLEOTIDE SEQUENCE [LARGE SCALE GENOMIC DNA]</scope>
    <source>
        <strain evidence="2 3">RN42</strain>
    </source>
</reference>
<gene>
    <name evidence="2" type="ORF">BJ508DRAFT_332165</name>
</gene>
<feature type="compositionally biased region" description="Low complexity" evidence="1">
    <location>
        <begin position="434"/>
        <end position="502"/>
    </location>
</feature>
<evidence type="ECO:0000256" key="1">
    <source>
        <dbReference type="SAM" id="MobiDB-lite"/>
    </source>
</evidence>
<feature type="region of interest" description="Disordered" evidence="1">
    <location>
        <begin position="1"/>
        <end position="100"/>
    </location>
</feature>
<dbReference type="AlphaFoldDB" id="A0A3N4HNP5"/>
<evidence type="ECO:0000313" key="3">
    <source>
        <dbReference type="Proteomes" id="UP000275078"/>
    </source>
</evidence>
<organism evidence="2 3">
    <name type="scientific">Ascobolus immersus RN42</name>
    <dbReference type="NCBI Taxonomy" id="1160509"/>
    <lineage>
        <taxon>Eukaryota</taxon>
        <taxon>Fungi</taxon>
        <taxon>Dikarya</taxon>
        <taxon>Ascomycota</taxon>
        <taxon>Pezizomycotina</taxon>
        <taxon>Pezizomycetes</taxon>
        <taxon>Pezizales</taxon>
        <taxon>Ascobolaceae</taxon>
        <taxon>Ascobolus</taxon>
    </lineage>
</organism>
<feature type="compositionally biased region" description="Low complexity" evidence="1">
    <location>
        <begin position="45"/>
        <end position="68"/>
    </location>
</feature>
<proteinExistence type="predicted"/>
<feature type="region of interest" description="Disordered" evidence="1">
    <location>
        <begin position="434"/>
        <end position="561"/>
    </location>
</feature>
<accession>A0A3N4HNP5</accession>
<name>A0A3N4HNP5_ASCIM</name>